<dbReference type="OrthoDB" id="1098987at2"/>
<gene>
    <name evidence="4" type="ORF">GGR14_001101</name>
</gene>
<dbReference type="FunFam" id="2.60.120.1440:FF:000001">
    <property type="entry name" value="Putative anti-sigma factor"/>
    <property type="match status" value="1"/>
</dbReference>
<keyword evidence="1" id="KW-0472">Membrane</keyword>
<dbReference type="RefSeq" id="WP_124315612.1">
    <property type="nucleotide sequence ID" value="NZ_AP028155.1"/>
</dbReference>
<dbReference type="InterPro" id="IPR006860">
    <property type="entry name" value="FecR"/>
</dbReference>
<name>A0A7W6HUR4_9BACT</name>
<dbReference type="EMBL" id="JACIES010000002">
    <property type="protein sequence ID" value="MBB4025329.1"/>
    <property type="molecule type" value="Genomic_DNA"/>
</dbReference>
<dbReference type="PANTHER" id="PTHR30273:SF2">
    <property type="entry name" value="PROTEIN FECR"/>
    <property type="match status" value="1"/>
</dbReference>
<keyword evidence="4" id="KW-0687">Ribonucleoprotein</keyword>
<comment type="caution">
    <text evidence="4">The sequence shown here is derived from an EMBL/GenBank/DDBJ whole genome shotgun (WGS) entry which is preliminary data.</text>
</comment>
<protein>
    <submittedName>
        <fullName evidence="4">Ribosomal protein L18E</fullName>
    </submittedName>
</protein>
<reference evidence="4 5" key="1">
    <citation type="submission" date="2020-08" db="EMBL/GenBank/DDBJ databases">
        <title>Genomic Encyclopedia of Type Strains, Phase IV (KMG-IV): sequencing the most valuable type-strain genomes for metagenomic binning, comparative biology and taxonomic classification.</title>
        <authorList>
            <person name="Goeker M."/>
        </authorList>
    </citation>
    <scope>NUCLEOTIDE SEQUENCE [LARGE SCALE GENOMIC DNA]</scope>
    <source>
        <strain evidence="4 5">DSM 105721</strain>
    </source>
</reference>
<dbReference type="AlphaFoldDB" id="A0A7W6HUR4"/>
<dbReference type="Gene3D" id="2.60.120.1440">
    <property type="match status" value="1"/>
</dbReference>
<sequence length="364" mass="41249">MREKDQIEKNDTEYDEARLEETLDIFMQMRAVDKAKGYRKIVEPVNRRARRRQFILLSRYAAVIVVIVVVGIIWGVRGRVDHAVPVIQVQEITPGEMKAKLILATGENVLLDTLSLRRTVIQEAGVTIQKANGVLTYEHSGKEDVHSVEVVYNTLEVPRGGEYDVVLEDGTRVWLNADSRLKYPVVFPGNERRVILEGEAYFEVAKDTNRPFWVETGVQSLRVLGTAFNVYAYPDEADIYTTLVHGSVAVSVEKQGNEQILVPGEQAVCHVDRGNFTVKKVDVQQVAAWKKGVFVFENQNLEQIMLKLARWYNVMVFFQNEGAKAIEFKGNLPKYSNFKSILQVIEKSSNVKFDVQGQTVVVSI</sequence>
<feature type="domain" description="Protein FecR C-terminal" evidence="3">
    <location>
        <begin position="294"/>
        <end position="362"/>
    </location>
</feature>
<dbReference type="GeneID" id="93099454"/>
<evidence type="ECO:0000259" key="2">
    <source>
        <dbReference type="Pfam" id="PF04773"/>
    </source>
</evidence>
<dbReference type="GO" id="GO:0005840">
    <property type="term" value="C:ribosome"/>
    <property type="evidence" value="ECO:0007669"/>
    <property type="project" value="UniProtKB-KW"/>
</dbReference>
<feature type="transmembrane region" description="Helical" evidence="1">
    <location>
        <begin position="57"/>
        <end position="76"/>
    </location>
</feature>
<keyword evidence="5" id="KW-1185">Reference proteome</keyword>
<dbReference type="InterPro" id="IPR032508">
    <property type="entry name" value="FecR_C"/>
</dbReference>
<dbReference type="Pfam" id="PF04773">
    <property type="entry name" value="FecR"/>
    <property type="match status" value="1"/>
</dbReference>
<dbReference type="Gene3D" id="3.55.50.30">
    <property type="match status" value="1"/>
</dbReference>
<keyword evidence="1" id="KW-1133">Transmembrane helix</keyword>
<evidence type="ECO:0000313" key="4">
    <source>
        <dbReference type="EMBL" id="MBB4025329.1"/>
    </source>
</evidence>
<keyword evidence="1" id="KW-0812">Transmembrane</keyword>
<dbReference type="PANTHER" id="PTHR30273">
    <property type="entry name" value="PERIPLASMIC SIGNAL SENSOR AND SIGMA FACTOR ACTIVATOR FECR-RELATED"/>
    <property type="match status" value="1"/>
</dbReference>
<evidence type="ECO:0000259" key="3">
    <source>
        <dbReference type="Pfam" id="PF16344"/>
    </source>
</evidence>
<keyword evidence="4" id="KW-0689">Ribosomal protein</keyword>
<dbReference type="Proteomes" id="UP000546007">
    <property type="component" value="Unassembled WGS sequence"/>
</dbReference>
<feature type="domain" description="FecR protein" evidence="2">
    <location>
        <begin position="154"/>
        <end position="248"/>
    </location>
</feature>
<proteinExistence type="predicted"/>
<evidence type="ECO:0000256" key="1">
    <source>
        <dbReference type="SAM" id="Phobius"/>
    </source>
</evidence>
<accession>A0A7W6HUR4</accession>
<organism evidence="4 5">
    <name type="scientific">Butyricimonas faecihominis</name>
    <dbReference type="NCBI Taxonomy" id="1472416"/>
    <lineage>
        <taxon>Bacteria</taxon>
        <taxon>Pseudomonadati</taxon>
        <taxon>Bacteroidota</taxon>
        <taxon>Bacteroidia</taxon>
        <taxon>Bacteroidales</taxon>
        <taxon>Odoribacteraceae</taxon>
        <taxon>Butyricimonas</taxon>
    </lineage>
</organism>
<dbReference type="InterPro" id="IPR012373">
    <property type="entry name" value="Ferrdict_sens_TM"/>
</dbReference>
<evidence type="ECO:0000313" key="5">
    <source>
        <dbReference type="Proteomes" id="UP000546007"/>
    </source>
</evidence>
<dbReference type="Pfam" id="PF16344">
    <property type="entry name" value="FecR_C"/>
    <property type="match status" value="1"/>
</dbReference>
<dbReference type="GO" id="GO:0016989">
    <property type="term" value="F:sigma factor antagonist activity"/>
    <property type="evidence" value="ECO:0007669"/>
    <property type="project" value="TreeGrafter"/>
</dbReference>